<protein>
    <submittedName>
        <fullName evidence="1">Uncharacterized protein</fullName>
    </submittedName>
</protein>
<sequence length="91" mass="10559">MEDGLHIFYQGDDEDVEGFDMSETTMDEGMQGRNFVEYVQRNSVDESPRPVVGEKMEPENLYDSVNVLLSLQSKMVVYQPGNQQEQDYGWR</sequence>
<dbReference type="EMBL" id="JAAGAX010000010">
    <property type="protein sequence ID" value="KAF2301461.1"/>
    <property type="molecule type" value="Genomic_DNA"/>
</dbReference>
<name>A0A6A6LJ29_HEVBR</name>
<evidence type="ECO:0000313" key="1">
    <source>
        <dbReference type="EMBL" id="KAF2301461.1"/>
    </source>
</evidence>
<dbReference type="Proteomes" id="UP000467840">
    <property type="component" value="Chromosome 4"/>
</dbReference>
<accession>A0A6A6LJ29</accession>
<organism evidence="1 2">
    <name type="scientific">Hevea brasiliensis</name>
    <name type="common">Para rubber tree</name>
    <name type="synonym">Siphonia brasiliensis</name>
    <dbReference type="NCBI Taxonomy" id="3981"/>
    <lineage>
        <taxon>Eukaryota</taxon>
        <taxon>Viridiplantae</taxon>
        <taxon>Streptophyta</taxon>
        <taxon>Embryophyta</taxon>
        <taxon>Tracheophyta</taxon>
        <taxon>Spermatophyta</taxon>
        <taxon>Magnoliopsida</taxon>
        <taxon>eudicotyledons</taxon>
        <taxon>Gunneridae</taxon>
        <taxon>Pentapetalae</taxon>
        <taxon>rosids</taxon>
        <taxon>fabids</taxon>
        <taxon>Malpighiales</taxon>
        <taxon>Euphorbiaceae</taxon>
        <taxon>Crotonoideae</taxon>
        <taxon>Micrandreae</taxon>
        <taxon>Hevea</taxon>
    </lineage>
</organism>
<reference evidence="1 2" key="1">
    <citation type="journal article" date="2020" name="Mol. Plant">
        <title>The Chromosome-Based Rubber Tree Genome Provides New Insights into Spurge Genome Evolution and Rubber Biosynthesis.</title>
        <authorList>
            <person name="Liu J."/>
            <person name="Shi C."/>
            <person name="Shi C.C."/>
            <person name="Li W."/>
            <person name="Zhang Q.J."/>
            <person name="Zhang Y."/>
            <person name="Li K."/>
            <person name="Lu H.F."/>
            <person name="Shi C."/>
            <person name="Zhu S.T."/>
            <person name="Xiao Z.Y."/>
            <person name="Nan H."/>
            <person name="Yue Y."/>
            <person name="Zhu X.G."/>
            <person name="Wu Y."/>
            <person name="Hong X.N."/>
            <person name="Fan G.Y."/>
            <person name="Tong Y."/>
            <person name="Zhang D."/>
            <person name="Mao C.L."/>
            <person name="Liu Y.L."/>
            <person name="Hao S.J."/>
            <person name="Liu W.Q."/>
            <person name="Lv M.Q."/>
            <person name="Zhang H.B."/>
            <person name="Liu Y."/>
            <person name="Hu-Tang G.R."/>
            <person name="Wang J.P."/>
            <person name="Wang J.H."/>
            <person name="Sun Y.H."/>
            <person name="Ni S.B."/>
            <person name="Chen W.B."/>
            <person name="Zhang X.C."/>
            <person name="Jiao Y.N."/>
            <person name="Eichler E.E."/>
            <person name="Li G.H."/>
            <person name="Liu X."/>
            <person name="Gao L.Z."/>
        </authorList>
    </citation>
    <scope>NUCLEOTIDE SEQUENCE [LARGE SCALE GENOMIC DNA]</scope>
    <source>
        <strain evidence="2">cv. GT1</strain>
        <tissue evidence="1">Leaf</tissue>
    </source>
</reference>
<comment type="caution">
    <text evidence="1">The sequence shown here is derived from an EMBL/GenBank/DDBJ whole genome shotgun (WGS) entry which is preliminary data.</text>
</comment>
<proteinExistence type="predicted"/>
<evidence type="ECO:0000313" key="2">
    <source>
        <dbReference type="Proteomes" id="UP000467840"/>
    </source>
</evidence>
<dbReference type="AlphaFoldDB" id="A0A6A6LJ29"/>
<gene>
    <name evidence="1" type="ORF">GH714_024660</name>
</gene>
<keyword evidence="2" id="KW-1185">Reference proteome</keyword>